<dbReference type="Proteomes" id="UP000029453">
    <property type="component" value="Unassembled WGS sequence"/>
</dbReference>
<feature type="non-terminal residue" evidence="1">
    <location>
        <position position="1"/>
    </location>
</feature>
<reference evidence="1 2" key="1">
    <citation type="submission" date="2012-10" db="EMBL/GenBank/DDBJ databases">
        <title>Draft Genome Sequence of Paenibacillus popilliae ATCC 14706T.</title>
        <authorList>
            <person name="Iiyama K."/>
            <person name="Mori K."/>
            <person name="Mon H."/>
            <person name="Chieda Y."/>
            <person name="Lee J.M."/>
            <person name="Kusakabe T."/>
            <person name="Tashiro K."/>
            <person name="Asano S."/>
            <person name="Yasunaga-Aoki C."/>
            <person name="Shimizu S."/>
        </authorList>
    </citation>
    <scope>NUCLEOTIDE SEQUENCE [LARGE SCALE GENOMIC DNA]</scope>
    <source>
        <strain evidence="1 2">ATCC 14706</strain>
    </source>
</reference>
<keyword evidence="2" id="KW-1185">Reference proteome</keyword>
<dbReference type="AlphaFoldDB" id="M9LL48"/>
<evidence type="ECO:0000313" key="1">
    <source>
        <dbReference type="EMBL" id="GAC44075.1"/>
    </source>
</evidence>
<evidence type="ECO:0000313" key="2">
    <source>
        <dbReference type="Proteomes" id="UP000029453"/>
    </source>
</evidence>
<gene>
    <name evidence="1" type="ORF">PPOP_3478</name>
</gene>
<organism evidence="1 2">
    <name type="scientific">Paenibacillus popilliae ATCC 14706</name>
    <dbReference type="NCBI Taxonomy" id="1212764"/>
    <lineage>
        <taxon>Bacteria</taxon>
        <taxon>Bacillati</taxon>
        <taxon>Bacillota</taxon>
        <taxon>Bacilli</taxon>
        <taxon>Bacillales</taxon>
        <taxon>Paenibacillaceae</taxon>
        <taxon>Paenibacillus</taxon>
    </lineage>
</organism>
<protein>
    <submittedName>
        <fullName evidence="1">Uncharacterized protein</fullName>
    </submittedName>
</protein>
<dbReference type="EMBL" id="BALG01000341">
    <property type="protein sequence ID" value="GAC44075.1"/>
    <property type="molecule type" value="Genomic_DNA"/>
</dbReference>
<accession>M9LL48</accession>
<sequence length="21" mass="2357">FLCNFIMGMGINDEYQFGEAG</sequence>
<proteinExistence type="predicted"/>
<comment type="caution">
    <text evidence="1">The sequence shown here is derived from an EMBL/GenBank/DDBJ whole genome shotgun (WGS) entry which is preliminary data.</text>
</comment>
<name>M9LL48_PAEPP</name>